<reference evidence="3 4" key="1">
    <citation type="submission" date="2021-01" db="EMBL/GenBank/DDBJ databases">
        <title>Whole genome shotgun sequence of Plantactinospora mayteni NBRC 109088.</title>
        <authorList>
            <person name="Komaki H."/>
            <person name="Tamura T."/>
        </authorList>
    </citation>
    <scope>NUCLEOTIDE SEQUENCE [LARGE SCALE GENOMIC DNA]</scope>
    <source>
        <strain evidence="3 4">NBRC 109088</strain>
    </source>
</reference>
<feature type="compositionally biased region" description="Low complexity" evidence="1">
    <location>
        <begin position="181"/>
        <end position="199"/>
    </location>
</feature>
<evidence type="ECO:0008006" key="5">
    <source>
        <dbReference type="Google" id="ProtNLM"/>
    </source>
</evidence>
<keyword evidence="2" id="KW-0812">Transmembrane</keyword>
<protein>
    <recommendedName>
        <fullName evidence="5">Flagellar biosynthetic protein FliP</fullName>
    </recommendedName>
</protein>
<proteinExistence type="predicted"/>
<keyword evidence="2" id="KW-1133">Transmembrane helix</keyword>
<feature type="transmembrane region" description="Helical" evidence="2">
    <location>
        <begin position="83"/>
        <end position="100"/>
    </location>
</feature>
<feature type="compositionally biased region" description="Polar residues" evidence="1">
    <location>
        <begin position="1"/>
        <end position="28"/>
    </location>
</feature>
<dbReference type="EMBL" id="BONX01000007">
    <property type="protein sequence ID" value="GIG94861.1"/>
    <property type="molecule type" value="Genomic_DNA"/>
</dbReference>
<accession>A0ABQ4EKY3</accession>
<keyword evidence="2" id="KW-0472">Membrane</keyword>
<dbReference type="Proteomes" id="UP000621500">
    <property type="component" value="Unassembled WGS sequence"/>
</dbReference>
<evidence type="ECO:0000313" key="3">
    <source>
        <dbReference type="EMBL" id="GIG94861.1"/>
    </source>
</evidence>
<name>A0ABQ4EKY3_9ACTN</name>
<feature type="transmembrane region" description="Helical" evidence="2">
    <location>
        <begin position="41"/>
        <end position="63"/>
    </location>
</feature>
<feature type="region of interest" description="Disordered" evidence="1">
    <location>
        <begin position="164"/>
        <end position="212"/>
    </location>
</feature>
<keyword evidence="4" id="KW-1185">Reference proteome</keyword>
<feature type="transmembrane region" description="Helical" evidence="2">
    <location>
        <begin position="137"/>
        <end position="155"/>
    </location>
</feature>
<evidence type="ECO:0000256" key="2">
    <source>
        <dbReference type="SAM" id="Phobius"/>
    </source>
</evidence>
<evidence type="ECO:0000313" key="4">
    <source>
        <dbReference type="Proteomes" id="UP000621500"/>
    </source>
</evidence>
<dbReference type="RefSeq" id="WP_203856461.1">
    <property type="nucleotide sequence ID" value="NZ_BAAAZQ010000005.1"/>
</dbReference>
<gene>
    <name evidence="3" type="ORF">Pma05_14340</name>
</gene>
<comment type="caution">
    <text evidence="3">The sequence shown here is derived from an EMBL/GenBank/DDBJ whole genome shotgun (WGS) entry which is preliminary data.</text>
</comment>
<evidence type="ECO:0000256" key="1">
    <source>
        <dbReference type="SAM" id="MobiDB-lite"/>
    </source>
</evidence>
<feature type="region of interest" description="Disordered" evidence="1">
    <location>
        <begin position="1"/>
        <end position="29"/>
    </location>
</feature>
<sequence>MTSTIPDNTVRNTESAGTPHTHLHSSGTPRRHAARHFLRHFAEMTIAMVVGMLLFGPVWEVLASGLGAATGLGLSDVLARPDIGALVMATNMTVGMTIWMRHRAHGWAPVAEMGAAMYVPFLLFLPPYWAGAVSGEFVMMAGHVLMLPAMLLAMFRRLDEYTGGHPAGGHPDPPDGHRSSTRWSGSRSSSRRNGSCAGSQGRRGSRPDDGLG</sequence>
<feature type="transmembrane region" description="Helical" evidence="2">
    <location>
        <begin position="107"/>
        <end position="125"/>
    </location>
</feature>
<organism evidence="3 4">
    <name type="scientific">Plantactinospora mayteni</name>
    <dbReference type="NCBI Taxonomy" id="566021"/>
    <lineage>
        <taxon>Bacteria</taxon>
        <taxon>Bacillati</taxon>
        <taxon>Actinomycetota</taxon>
        <taxon>Actinomycetes</taxon>
        <taxon>Micromonosporales</taxon>
        <taxon>Micromonosporaceae</taxon>
        <taxon>Plantactinospora</taxon>
    </lineage>
</organism>